<feature type="coiled-coil region" evidence="1">
    <location>
        <begin position="826"/>
        <end position="913"/>
    </location>
</feature>
<protein>
    <submittedName>
        <fullName evidence="4">Uncharacterized protein</fullName>
    </submittedName>
</protein>
<keyword evidence="3" id="KW-0472">Membrane</keyword>
<dbReference type="AlphaFoldDB" id="A0AAN6KIH8"/>
<feature type="region of interest" description="Disordered" evidence="2">
    <location>
        <begin position="446"/>
        <end position="511"/>
    </location>
</feature>
<evidence type="ECO:0000313" key="4">
    <source>
        <dbReference type="EMBL" id="KAK0984023.1"/>
    </source>
</evidence>
<feature type="transmembrane region" description="Helical" evidence="3">
    <location>
        <begin position="181"/>
        <end position="201"/>
    </location>
</feature>
<feature type="region of interest" description="Disordered" evidence="2">
    <location>
        <begin position="300"/>
        <end position="326"/>
    </location>
</feature>
<evidence type="ECO:0000256" key="2">
    <source>
        <dbReference type="SAM" id="MobiDB-lite"/>
    </source>
</evidence>
<feature type="region of interest" description="Disordered" evidence="2">
    <location>
        <begin position="373"/>
        <end position="395"/>
    </location>
</feature>
<keyword evidence="3" id="KW-1133">Transmembrane helix</keyword>
<sequence>MPPARINGGALQVQAPQQIAAPRHPVVNFLLATWLGNIIAVIALVFTVFAAAWGTYTGVLGVRYGALGAQYGALQSCASLYSIGKFSAYCNTTLEAGVTPAPVVRRHTKDFGSGSNDLLGSNATSESTQTFSTIAYSFEFMPIDADDGRSALARWFEPGGINIYADTFGTGQTSMPLRSTLAQFCIVVALTLGAGVFAVVYTRPRMRVFAPIISSVRTLPSTVISLVETVKRYQMVPIPWTERYTRRLAMAEDSDDTVQGLVIKPTRPDLIGIFNGEDGLDPVIMMTDSEALLLTQDQDFEGYTTPSDPDSADDASSDTESVDLPKVQCGALPGPDTSTLWLQDEEDFVWPEDEQSQTRKRPQLWVLTSAEDLRPNNPEYTDPTPLAPTAMRPPHTIRENRRPPITCMASLGSHSVTSLDHSDCGSLDEIQPLREPFDNYSPVMSRWLQEEDRDPTRPYIASSGEDSRRMRATGISGPSSAHEPPVKKHSGYPQELDISEDENSGAISDRPHERRLVDRRLWKSLVERRSLSAVTPGKAQWMNVALRCTPKRSSRTPLSHRVHATYHRHPANMSSATTSTAVSAIAPATTPGIASVSCSHSRFWSASQARPIASRIWNAFTRTNTGPDEEQQSNIIHQLPARTFKLHKQSDKLRGKDREIDQLRYWLNGRGQQAGELFMRIGEEHKRRKEAEGRCEKLRIDVVWLRLAYDEATRKAAELEWKLFQGGNETVKENSDSEEALAEPQEGSVVVAGEKDAVAPRQGSSGLRGIIQKIIDLGSAQSRDPRTAAGLEIAGRRIAALEYKLMWSEKEVKEMWQDYPIMHAQRDAIRRDFDVQEQKLDELEEEKRELLEKVEIGNANIRRLKDEAVEREREWNESFDRIEAARPEWMDKAARLEEEIEGLEGKYERLKGKFARLKTCNENGCVAYAKLVAYSRGEHEARVKAEAKLMELGDEGTFGASCSDMDSVAEGGEVLDLFGEASAEESGGSVEGLGTD</sequence>
<feature type="transmembrane region" description="Helical" evidence="3">
    <location>
        <begin position="31"/>
        <end position="53"/>
    </location>
</feature>
<evidence type="ECO:0000313" key="5">
    <source>
        <dbReference type="Proteomes" id="UP001175353"/>
    </source>
</evidence>
<gene>
    <name evidence="4" type="ORF">LTR91_011083</name>
</gene>
<accession>A0AAN6KIH8</accession>
<evidence type="ECO:0000256" key="1">
    <source>
        <dbReference type="SAM" id="Coils"/>
    </source>
</evidence>
<evidence type="ECO:0000256" key="3">
    <source>
        <dbReference type="SAM" id="Phobius"/>
    </source>
</evidence>
<keyword evidence="3" id="KW-0812">Transmembrane</keyword>
<dbReference type="Gene3D" id="1.10.287.1490">
    <property type="match status" value="1"/>
</dbReference>
<proteinExistence type="predicted"/>
<feature type="compositionally biased region" description="Acidic residues" evidence="2">
    <location>
        <begin position="310"/>
        <end position="321"/>
    </location>
</feature>
<keyword evidence="5" id="KW-1185">Reference proteome</keyword>
<organism evidence="4 5">
    <name type="scientific">Friedmanniomyces endolithicus</name>
    <dbReference type="NCBI Taxonomy" id="329885"/>
    <lineage>
        <taxon>Eukaryota</taxon>
        <taxon>Fungi</taxon>
        <taxon>Dikarya</taxon>
        <taxon>Ascomycota</taxon>
        <taxon>Pezizomycotina</taxon>
        <taxon>Dothideomycetes</taxon>
        <taxon>Dothideomycetidae</taxon>
        <taxon>Mycosphaerellales</taxon>
        <taxon>Teratosphaeriaceae</taxon>
        <taxon>Friedmanniomyces</taxon>
    </lineage>
</organism>
<dbReference type="EMBL" id="JAUJLE010000099">
    <property type="protein sequence ID" value="KAK0984023.1"/>
    <property type="molecule type" value="Genomic_DNA"/>
</dbReference>
<reference evidence="4" key="1">
    <citation type="submission" date="2023-06" db="EMBL/GenBank/DDBJ databases">
        <title>Black Yeasts Isolated from many extreme environments.</title>
        <authorList>
            <person name="Coleine C."/>
            <person name="Stajich J.E."/>
            <person name="Selbmann L."/>
        </authorList>
    </citation>
    <scope>NUCLEOTIDE SEQUENCE</scope>
    <source>
        <strain evidence="4">CCFEE 5200</strain>
    </source>
</reference>
<name>A0AAN6KIH8_9PEZI</name>
<comment type="caution">
    <text evidence="4">The sequence shown here is derived from an EMBL/GenBank/DDBJ whole genome shotgun (WGS) entry which is preliminary data.</text>
</comment>
<dbReference type="Proteomes" id="UP001175353">
    <property type="component" value="Unassembled WGS sequence"/>
</dbReference>
<keyword evidence="1" id="KW-0175">Coiled coil</keyword>